<evidence type="ECO:0008006" key="3">
    <source>
        <dbReference type="Google" id="ProtNLM"/>
    </source>
</evidence>
<protein>
    <recommendedName>
        <fullName evidence="3">Transposase</fullName>
    </recommendedName>
</protein>
<proteinExistence type="predicted"/>
<reference evidence="2" key="1">
    <citation type="submission" date="2023-07" db="EMBL/GenBank/DDBJ databases">
        <title>30 novel species of actinomycetes from the DSMZ collection.</title>
        <authorList>
            <person name="Nouioui I."/>
        </authorList>
    </citation>
    <scope>NUCLEOTIDE SEQUENCE [LARGE SCALE GENOMIC DNA]</scope>
    <source>
        <strain evidence="2">DSM 41770</strain>
    </source>
</reference>
<dbReference type="EMBL" id="JAVREX010000011">
    <property type="protein sequence ID" value="MDT0430777.1"/>
    <property type="molecule type" value="Genomic_DNA"/>
</dbReference>
<sequence>MAGVRRPADWVPLADWYAPGLRHREGSTLHRVIQREDLIARRFERTFTTFAWNP</sequence>
<organism evidence="1 2">
    <name type="scientific">Streptomyces salyersiae</name>
    <dbReference type="NCBI Taxonomy" id="3075530"/>
    <lineage>
        <taxon>Bacteria</taxon>
        <taxon>Bacillati</taxon>
        <taxon>Actinomycetota</taxon>
        <taxon>Actinomycetes</taxon>
        <taxon>Kitasatosporales</taxon>
        <taxon>Streptomycetaceae</taxon>
        <taxon>Streptomyces</taxon>
    </lineage>
</organism>
<evidence type="ECO:0000313" key="2">
    <source>
        <dbReference type="Proteomes" id="UP001183777"/>
    </source>
</evidence>
<name>A0ABU2RPK4_9ACTN</name>
<accession>A0ABU2RPK4</accession>
<gene>
    <name evidence="1" type="ORF">RM649_24425</name>
</gene>
<dbReference type="RefSeq" id="WP_311659853.1">
    <property type="nucleotide sequence ID" value="NZ_JAVREX010000011.1"/>
</dbReference>
<comment type="caution">
    <text evidence="1">The sequence shown here is derived from an EMBL/GenBank/DDBJ whole genome shotgun (WGS) entry which is preliminary data.</text>
</comment>
<evidence type="ECO:0000313" key="1">
    <source>
        <dbReference type="EMBL" id="MDT0430777.1"/>
    </source>
</evidence>
<keyword evidence="2" id="KW-1185">Reference proteome</keyword>
<dbReference type="Proteomes" id="UP001183777">
    <property type="component" value="Unassembled WGS sequence"/>
</dbReference>